<name>A0AA38TWB2_9ASTR</name>
<protein>
    <recommendedName>
        <fullName evidence="3">F-box domain-containing protein</fullName>
    </recommendedName>
</protein>
<evidence type="ECO:0008006" key="3">
    <source>
        <dbReference type="Google" id="ProtNLM"/>
    </source>
</evidence>
<proteinExistence type="predicted"/>
<dbReference type="Proteomes" id="UP001172457">
    <property type="component" value="Chromosome 3"/>
</dbReference>
<evidence type="ECO:0000313" key="1">
    <source>
        <dbReference type="EMBL" id="KAJ9558822.1"/>
    </source>
</evidence>
<evidence type="ECO:0000313" key="2">
    <source>
        <dbReference type="Proteomes" id="UP001172457"/>
    </source>
</evidence>
<dbReference type="EMBL" id="JARYMX010000003">
    <property type="protein sequence ID" value="KAJ9558822.1"/>
    <property type="molecule type" value="Genomic_DNA"/>
</dbReference>
<gene>
    <name evidence="1" type="ORF">OSB04_013436</name>
</gene>
<comment type="caution">
    <text evidence="1">The sequence shown here is derived from an EMBL/GenBank/DDBJ whole genome shotgun (WGS) entry which is preliminary data.</text>
</comment>
<reference evidence="1" key="1">
    <citation type="submission" date="2023-03" db="EMBL/GenBank/DDBJ databases">
        <title>Chromosome-scale reference genome and RAD-based genetic map of yellow starthistle (Centaurea solstitialis) reveal putative structural variation and QTLs associated with invader traits.</title>
        <authorList>
            <person name="Reatini B."/>
            <person name="Cang F.A."/>
            <person name="Jiang Q."/>
            <person name="Mckibben M.T.W."/>
            <person name="Barker M.S."/>
            <person name="Rieseberg L.H."/>
            <person name="Dlugosch K.M."/>
        </authorList>
    </citation>
    <scope>NUCLEOTIDE SEQUENCE</scope>
    <source>
        <strain evidence="1">CAN-66</strain>
        <tissue evidence="1">Leaf</tissue>
    </source>
</reference>
<accession>A0AA38TWB2</accession>
<sequence length="125" mass="14704">MGKFLLEETSILQTQLWTQETEKYIEMFETGLTRWLNHDPVTTPVQLKTDFVPPFLKFARQIFESPCLHGNNHPTLCSRCHRRFLTFAEMDRMSNLPQHLIGSILERLSIQDAVRTNIFIKKLEV</sequence>
<keyword evidence="2" id="KW-1185">Reference proteome</keyword>
<dbReference type="AlphaFoldDB" id="A0AA38TWB2"/>
<organism evidence="1 2">
    <name type="scientific">Centaurea solstitialis</name>
    <name type="common">yellow star-thistle</name>
    <dbReference type="NCBI Taxonomy" id="347529"/>
    <lineage>
        <taxon>Eukaryota</taxon>
        <taxon>Viridiplantae</taxon>
        <taxon>Streptophyta</taxon>
        <taxon>Embryophyta</taxon>
        <taxon>Tracheophyta</taxon>
        <taxon>Spermatophyta</taxon>
        <taxon>Magnoliopsida</taxon>
        <taxon>eudicotyledons</taxon>
        <taxon>Gunneridae</taxon>
        <taxon>Pentapetalae</taxon>
        <taxon>asterids</taxon>
        <taxon>campanulids</taxon>
        <taxon>Asterales</taxon>
        <taxon>Asteraceae</taxon>
        <taxon>Carduoideae</taxon>
        <taxon>Cardueae</taxon>
        <taxon>Centaureinae</taxon>
        <taxon>Centaurea</taxon>
    </lineage>
</organism>